<gene>
    <name evidence="21" type="primary">LOC107309033</name>
</gene>
<dbReference type="InterPro" id="IPR000562">
    <property type="entry name" value="FN_type2_dom"/>
</dbReference>
<dbReference type="FunFam" id="3.10.100.10:FF:000023">
    <property type="entry name" value="Macrophage mannose receptor 1"/>
    <property type="match status" value="1"/>
</dbReference>
<feature type="domain" description="C-type lectin" evidence="19">
    <location>
        <begin position="1086"/>
        <end position="1197"/>
    </location>
</feature>
<keyword evidence="9" id="KW-0967">Endosome</keyword>
<dbReference type="InterPro" id="IPR035992">
    <property type="entry name" value="Ricin_B-like_lectins"/>
</dbReference>
<keyword evidence="8" id="KW-0677">Repeat</keyword>
<dbReference type="FunFam" id="3.10.100.10:FF:000027">
    <property type="entry name" value="Mannose receptor, C type 1"/>
    <property type="match status" value="1"/>
</dbReference>
<keyword evidence="10" id="KW-0106">Calcium</keyword>
<evidence type="ECO:0000259" key="19">
    <source>
        <dbReference type="PROSITE" id="PS50041"/>
    </source>
</evidence>
<dbReference type="InterPro" id="IPR016187">
    <property type="entry name" value="CTDL_fold"/>
</dbReference>
<dbReference type="PRINTS" id="PR00013">
    <property type="entry name" value="FNTYPEII"/>
</dbReference>
<evidence type="ECO:0000256" key="11">
    <source>
        <dbReference type="ARBA" id="ARBA00022989"/>
    </source>
</evidence>
<dbReference type="SMART" id="SM00458">
    <property type="entry name" value="RICIN"/>
    <property type="match status" value="1"/>
</dbReference>
<dbReference type="SUPFAM" id="SSF56436">
    <property type="entry name" value="C-type lectin-like"/>
    <property type="match status" value="8"/>
</dbReference>
<feature type="domain" description="C-type lectin" evidence="19">
    <location>
        <begin position="209"/>
        <end position="325"/>
    </location>
</feature>
<dbReference type="InterPro" id="IPR018378">
    <property type="entry name" value="C-type_lectin_CS"/>
</dbReference>
<dbReference type="CDD" id="cd23407">
    <property type="entry name" value="beta-trefoil_Ricin_MRC1"/>
    <property type="match status" value="1"/>
</dbReference>
<sequence>MKSRQFYNGIFLVYNQDSKLCLIAQSSHTVSIAACNKNSELQKFRWVSDHQMMSMAFAQCLGVSYKKEQAKISLYPCNKESEFQKWDCRNSTLVIHGENLFLSTGKRKKDNVFLDSGPGTMNKWKIYGTTDDLCSQGHEDLFTLLGNSHGAPCTFPFQLSGKWYAGCTDAGRLDGLLWCATTPSFDTDRLYGFCPTGSDSDKFWSTDPLTGAFYQINFQSALTWHQARQSCKQQNAELWSATEIHEQMFLRDLIDSNRSPLWIGLNSLNLRSGWQWSGGTPFRYFNWAPGSPSPEPEKLCAVLNPRRDAKWENRPCEQKVGYICKKENSTLGSSSLPLEDAEPVKCPEGWLPYAGHCYMIHREPRAWKDALISCNESNGNLASIHNTEEHDFILSQLGYKATDELWIGMNDFSTQMYFEWSDETPVTYTKWLPGEPTHAVNGQEDCVVMAGEDGYWADSTCDRKLGYICRREPLQGVSGTVKTDPACTKGWTRHGSYCYLVGHAPLTFSESMKTCERIGGYLATIQDRYEQAYLTSFVGLSSEKCFWIGLSNTEEQEIFKWGTGEGVFYTNWNSAMPGKEVGCVALRTGSAAGLWDVQNCELKAKFLCKKTAEKINHPFAPGKNSNFKCPLGWNASNSTNSCFRVFVRENKHKKTWFEARDFCREIGGDLAAINSEEEQRVIESLITKKPPSSQLFWIGLQRLDPDGGLFWSDSSPVNYMQTIHFYDTPLENCGAISTEYFISWTNKHCEYSQDWICEIKKGTLLKPEPVSPSAMYEVTEDGWIIKGDKQYFLSTESASMEKARIFCKNHHGDLAIIGDNNQRIFLWKYILKNGKLNSYFIGLILNADRQFRWVDGSTLHYAPWAEGEPNFAVAQEHCVVLDKEYGLWNDVSCGHSHGFICERHGSFVNATLSPAATSPPGGCPKDWLLFKNQCYKFFGSQFHYWYNANKDCINLGGHLATIQNEQVQAFLTYHLKDVSYNPWIGLNDEISELNFVWADGSAVSYTNWAPDSPKTYEPILFDSLRPEDGHNRMQYDCVFLKRDYTDIGKWSDESCYKSSGYICQKNSDPKLYKSPATVLDFAFDHSDGISYSVTHSKMGWEEARQSCNSNSSELASILDPYSQSLLFLIAQEYGQPMWIGLNSYMTEGKYHWIDRWRLVYSKWSSGEPKQTLACVYLDTDGTWKTASCEEKLFSICKKSDVTAPTEPSQLPGKCPEAKGHKSWIPFHGHCYHFEAARKKSWAQAHQECTRLAAELVSVGDYTEANFLAETIKILHGKSSNFWIGLKRDDRGQWVWTDKSELDFVYWQTGEPANRMYKNCGEVCASTGFWNTNVCSFRKGYICKKAKTPERTEMSPENMGQKTETVLSTGIIWLFVLLALFMVGAVSVVYFYLRNKGQNQRSILARMSGSEAALDFQENDTHTNK</sequence>
<keyword evidence="4" id="KW-0254">Endocytosis</keyword>
<keyword evidence="22" id="KW-1185">Reference proteome</keyword>
<feature type="disulfide bond" evidence="17">
    <location>
        <begin position="153"/>
        <end position="179"/>
    </location>
</feature>
<dbReference type="SUPFAM" id="SSF50370">
    <property type="entry name" value="Ricin B-like lectins"/>
    <property type="match status" value="1"/>
</dbReference>
<dbReference type="CDD" id="cd00037">
    <property type="entry name" value="CLECT"/>
    <property type="match status" value="8"/>
</dbReference>
<dbReference type="FunFam" id="3.10.100.10:FF:000031">
    <property type="entry name" value="macrophage mannose receptor 1"/>
    <property type="match status" value="1"/>
</dbReference>
<feature type="domain" description="C-type lectin" evidence="19">
    <location>
        <begin position="930"/>
        <end position="1064"/>
    </location>
</feature>
<keyword evidence="5 18" id="KW-0812">Transmembrane</keyword>
<feature type="domain" description="C-type lectin" evidence="19">
    <location>
        <begin position="786"/>
        <end position="902"/>
    </location>
</feature>
<dbReference type="PROSITE" id="PS50231">
    <property type="entry name" value="RICIN_B_LECTIN"/>
    <property type="match status" value="1"/>
</dbReference>
<feature type="disulfide bond" evidence="17">
    <location>
        <begin position="167"/>
        <end position="194"/>
    </location>
</feature>
<feature type="transmembrane region" description="Helical" evidence="18">
    <location>
        <begin position="1370"/>
        <end position="1392"/>
    </location>
</feature>
<evidence type="ECO:0000256" key="16">
    <source>
        <dbReference type="ARBA" id="ARBA00071860"/>
    </source>
</evidence>
<evidence type="ECO:0000256" key="13">
    <source>
        <dbReference type="ARBA" id="ARBA00023157"/>
    </source>
</evidence>
<feature type="domain" description="C-type lectin" evidence="19">
    <location>
        <begin position="494"/>
        <end position="609"/>
    </location>
</feature>
<dbReference type="FunFam" id="3.10.100.10:FF:000016">
    <property type="entry name" value="macrophage mannose receptor 1"/>
    <property type="match status" value="1"/>
</dbReference>
<evidence type="ECO:0000256" key="12">
    <source>
        <dbReference type="ARBA" id="ARBA00023136"/>
    </source>
</evidence>
<keyword evidence="13 17" id="KW-1015">Disulfide bond</keyword>
<evidence type="ECO:0000256" key="7">
    <source>
        <dbReference type="ARBA" id="ARBA00022734"/>
    </source>
</evidence>
<keyword evidence="15" id="KW-0325">Glycoprotein</keyword>
<keyword evidence="11 18" id="KW-1133">Transmembrane helix</keyword>
<reference evidence="21" key="1">
    <citation type="submission" date="2015-11" db="EMBL/GenBank/DDBJ databases">
        <authorList>
            <consortium name="International Coturnix japonica Genome Analysis Consortium"/>
            <person name="Warren W."/>
            <person name="Burt D.W."/>
            <person name="Antin P.B."/>
            <person name="Lanford R."/>
            <person name="Gros J."/>
            <person name="Wilson R.K."/>
        </authorList>
    </citation>
    <scope>NUCLEOTIDE SEQUENCE [LARGE SCALE GENOMIC DNA]</scope>
</reference>
<evidence type="ECO:0000256" key="5">
    <source>
        <dbReference type="ARBA" id="ARBA00022692"/>
    </source>
</evidence>
<dbReference type="GO" id="GO:0031012">
    <property type="term" value="C:extracellular matrix"/>
    <property type="evidence" value="ECO:0007669"/>
    <property type="project" value="UniProtKB-ARBA"/>
</dbReference>
<dbReference type="InterPro" id="IPR000772">
    <property type="entry name" value="Ricin_B_lectin"/>
</dbReference>
<comment type="subcellular location">
    <subcellularLocation>
        <location evidence="1">Cell membrane</location>
        <topology evidence="1">Single-pass type I membrane protein</topology>
    </subcellularLocation>
    <subcellularLocation>
        <location evidence="2">Endosome membrane</location>
        <topology evidence="2">Single-pass type I membrane protein</topology>
    </subcellularLocation>
</comment>
<evidence type="ECO:0000256" key="15">
    <source>
        <dbReference type="ARBA" id="ARBA00023180"/>
    </source>
</evidence>
<feature type="domain" description="Fibronectin type-II" evidence="20">
    <location>
        <begin position="148"/>
        <end position="196"/>
    </location>
</feature>
<keyword evidence="7" id="KW-0430">Lectin</keyword>
<evidence type="ECO:0000259" key="20">
    <source>
        <dbReference type="PROSITE" id="PS51092"/>
    </source>
</evidence>
<keyword evidence="6" id="KW-0732">Signal</keyword>
<dbReference type="GO" id="GO:0006897">
    <property type="term" value="P:endocytosis"/>
    <property type="evidence" value="ECO:0007669"/>
    <property type="project" value="UniProtKB-KW"/>
</dbReference>
<dbReference type="CDD" id="cd00062">
    <property type="entry name" value="FN2"/>
    <property type="match status" value="1"/>
</dbReference>
<feature type="domain" description="C-type lectin" evidence="19">
    <location>
        <begin position="638"/>
        <end position="758"/>
    </location>
</feature>
<reference evidence="21" key="2">
    <citation type="submission" date="2025-08" db="UniProtKB">
        <authorList>
            <consortium name="Ensembl"/>
        </authorList>
    </citation>
    <scope>IDENTIFICATION</scope>
</reference>
<dbReference type="GO" id="GO:0005886">
    <property type="term" value="C:plasma membrane"/>
    <property type="evidence" value="ECO:0007669"/>
    <property type="project" value="UniProtKB-SubCell"/>
</dbReference>
<dbReference type="FunFam" id="2.10.10.10:FF:000001">
    <property type="entry name" value="Fibronectin 1a isoform 1"/>
    <property type="match status" value="1"/>
</dbReference>
<organism evidence="21 22">
    <name type="scientific">Coturnix japonica</name>
    <name type="common">Japanese quail</name>
    <name type="synonym">Coturnix coturnix japonica</name>
    <dbReference type="NCBI Taxonomy" id="93934"/>
    <lineage>
        <taxon>Eukaryota</taxon>
        <taxon>Metazoa</taxon>
        <taxon>Chordata</taxon>
        <taxon>Craniata</taxon>
        <taxon>Vertebrata</taxon>
        <taxon>Euteleostomi</taxon>
        <taxon>Archelosauria</taxon>
        <taxon>Archosauria</taxon>
        <taxon>Dinosauria</taxon>
        <taxon>Saurischia</taxon>
        <taxon>Theropoda</taxon>
        <taxon>Coelurosauria</taxon>
        <taxon>Aves</taxon>
        <taxon>Neognathae</taxon>
        <taxon>Galloanserae</taxon>
        <taxon>Galliformes</taxon>
        <taxon>Phasianidae</taxon>
        <taxon>Perdicinae</taxon>
        <taxon>Coturnix</taxon>
    </lineage>
</organism>
<name>A0A8C2SV90_COTJA</name>
<dbReference type="PANTHER" id="PTHR22803">
    <property type="entry name" value="MANNOSE, PHOSPHOLIPASE, LECTIN RECEPTOR RELATED"/>
    <property type="match status" value="1"/>
</dbReference>
<dbReference type="PROSITE" id="PS51092">
    <property type="entry name" value="FN2_2"/>
    <property type="match status" value="1"/>
</dbReference>
<evidence type="ECO:0000256" key="2">
    <source>
        <dbReference type="ARBA" id="ARBA00004530"/>
    </source>
</evidence>
<dbReference type="Pfam" id="PF00040">
    <property type="entry name" value="fn2"/>
    <property type="match status" value="1"/>
</dbReference>
<proteinExistence type="predicted"/>
<dbReference type="InterPro" id="IPR036943">
    <property type="entry name" value="FN_type2_sf"/>
</dbReference>
<evidence type="ECO:0000313" key="22">
    <source>
        <dbReference type="Proteomes" id="UP000694412"/>
    </source>
</evidence>
<dbReference type="Ensembl" id="ENSCJPT00005007070.1">
    <property type="protein sequence ID" value="ENSCJPP00005004163.1"/>
    <property type="gene ID" value="ENSCJPG00005004153.1"/>
</dbReference>
<dbReference type="Pfam" id="PF00059">
    <property type="entry name" value="Lectin_C"/>
    <property type="match status" value="8"/>
</dbReference>
<dbReference type="SMART" id="SM00059">
    <property type="entry name" value="FN2"/>
    <property type="match status" value="1"/>
</dbReference>
<evidence type="ECO:0000256" key="17">
    <source>
        <dbReference type="PROSITE-ProRule" id="PRU00479"/>
    </source>
</evidence>
<evidence type="ECO:0000256" key="1">
    <source>
        <dbReference type="ARBA" id="ARBA00004251"/>
    </source>
</evidence>
<protein>
    <recommendedName>
        <fullName evidence="16">Macrophage mannose receptor 1</fullName>
    </recommendedName>
</protein>
<keyword evidence="3" id="KW-1003">Cell membrane</keyword>
<dbReference type="Gene3D" id="2.80.10.50">
    <property type="match status" value="1"/>
</dbReference>
<feature type="domain" description="C-type lectin" evidence="19">
    <location>
        <begin position="1226"/>
        <end position="1343"/>
    </location>
</feature>
<dbReference type="FunFam" id="3.10.100.10:FF:000025">
    <property type="entry name" value="Mannose receptor C-type 1"/>
    <property type="match status" value="1"/>
</dbReference>
<dbReference type="FunFam" id="2.80.10.50:FF:000032">
    <property type="entry name" value="macrophage mannose receptor 1"/>
    <property type="match status" value="1"/>
</dbReference>
<evidence type="ECO:0000256" key="3">
    <source>
        <dbReference type="ARBA" id="ARBA00022475"/>
    </source>
</evidence>
<keyword evidence="14" id="KW-0675">Receptor</keyword>
<dbReference type="SMART" id="SM00034">
    <property type="entry name" value="CLECT"/>
    <property type="match status" value="8"/>
</dbReference>
<dbReference type="Gene3D" id="3.10.100.10">
    <property type="entry name" value="Mannose-Binding Protein A, subunit A"/>
    <property type="match status" value="8"/>
</dbReference>
<evidence type="ECO:0000256" key="4">
    <source>
        <dbReference type="ARBA" id="ARBA00022583"/>
    </source>
</evidence>
<dbReference type="PROSITE" id="PS50041">
    <property type="entry name" value="C_TYPE_LECTIN_2"/>
    <property type="match status" value="8"/>
</dbReference>
<evidence type="ECO:0000256" key="10">
    <source>
        <dbReference type="ARBA" id="ARBA00022837"/>
    </source>
</evidence>
<keyword evidence="12 18" id="KW-0472">Membrane</keyword>
<reference evidence="21" key="3">
    <citation type="submission" date="2025-09" db="UniProtKB">
        <authorList>
            <consortium name="Ensembl"/>
        </authorList>
    </citation>
    <scope>IDENTIFICATION</scope>
</reference>
<evidence type="ECO:0000256" key="9">
    <source>
        <dbReference type="ARBA" id="ARBA00022753"/>
    </source>
</evidence>
<dbReference type="Pfam" id="PF24562">
    <property type="entry name" value="CysR_MRC2_N"/>
    <property type="match status" value="1"/>
</dbReference>
<dbReference type="InterPro" id="IPR001304">
    <property type="entry name" value="C-type_lectin-like"/>
</dbReference>
<dbReference type="GO" id="GO:0010008">
    <property type="term" value="C:endosome membrane"/>
    <property type="evidence" value="ECO:0007669"/>
    <property type="project" value="UniProtKB-SubCell"/>
</dbReference>
<dbReference type="FunFam" id="3.10.100.10:FF:000014">
    <property type="entry name" value="Macrophage mannose receptor 1"/>
    <property type="match status" value="1"/>
</dbReference>
<feature type="domain" description="C-type lectin" evidence="19">
    <location>
        <begin position="353"/>
        <end position="470"/>
    </location>
</feature>
<dbReference type="Proteomes" id="UP000694412">
    <property type="component" value="Chromosome 2"/>
</dbReference>
<evidence type="ECO:0000313" key="21">
    <source>
        <dbReference type="Ensembl" id="ENSCJPP00005004163.1"/>
    </source>
</evidence>
<evidence type="ECO:0000256" key="8">
    <source>
        <dbReference type="ARBA" id="ARBA00022737"/>
    </source>
</evidence>
<evidence type="ECO:0000256" key="18">
    <source>
        <dbReference type="SAM" id="Phobius"/>
    </source>
</evidence>
<dbReference type="PROSITE" id="PS51257">
    <property type="entry name" value="PROKAR_LIPOPROTEIN"/>
    <property type="match status" value="1"/>
</dbReference>
<evidence type="ECO:0000256" key="6">
    <source>
        <dbReference type="ARBA" id="ARBA00022729"/>
    </source>
</evidence>
<dbReference type="InterPro" id="IPR016186">
    <property type="entry name" value="C-type_lectin-like/link_sf"/>
</dbReference>
<dbReference type="PROSITE" id="PS00615">
    <property type="entry name" value="C_TYPE_LECTIN_1"/>
    <property type="match status" value="4"/>
</dbReference>
<accession>A0A8C2SV90</accession>
<dbReference type="GO" id="GO:0005537">
    <property type="term" value="F:D-mannose binding"/>
    <property type="evidence" value="ECO:0007669"/>
    <property type="project" value="UniProtKB-ARBA"/>
</dbReference>
<dbReference type="InterPro" id="IPR050111">
    <property type="entry name" value="C-type_lectin/snaclec_domain"/>
</dbReference>
<evidence type="ECO:0000256" key="14">
    <source>
        <dbReference type="ARBA" id="ARBA00023170"/>
    </source>
</evidence>
<dbReference type="GeneTree" id="ENSGT01050000244842"/>
<dbReference type="Gene3D" id="2.10.10.10">
    <property type="entry name" value="Fibronectin, type II, collagen-binding"/>
    <property type="match status" value="1"/>
</dbReference>